<sequence>MDNDNIFAFLQIIHKSDMVTCERNRSTHLAPRPSPPSAYMCRRTTRGIILPVLQALLVYADVALLTLSFAENVDRCTRGKVVARESDSDDIAEEAEIAVTALRGHMS</sequence>
<feature type="transmembrane region" description="Helical" evidence="1">
    <location>
        <begin position="48"/>
        <end position="70"/>
    </location>
</feature>
<evidence type="ECO:0000313" key="3">
    <source>
        <dbReference type="Proteomes" id="UP000567179"/>
    </source>
</evidence>
<organism evidence="2 3">
    <name type="scientific">Psilocybe cf. subviscida</name>
    <dbReference type="NCBI Taxonomy" id="2480587"/>
    <lineage>
        <taxon>Eukaryota</taxon>
        <taxon>Fungi</taxon>
        <taxon>Dikarya</taxon>
        <taxon>Basidiomycota</taxon>
        <taxon>Agaricomycotina</taxon>
        <taxon>Agaricomycetes</taxon>
        <taxon>Agaricomycetidae</taxon>
        <taxon>Agaricales</taxon>
        <taxon>Agaricineae</taxon>
        <taxon>Strophariaceae</taxon>
        <taxon>Psilocybe</taxon>
    </lineage>
</organism>
<dbReference type="AlphaFoldDB" id="A0A8H5BAL0"/>
<accession>A0A8H5BAL0</accession>
<evidence type="ECO:0000313" key="2">
    <source>
        <dbReference type="EMBL" id="KAF5319695.1"/>
    </source>
</evidence>
<reference evidence="2 3" key="1">
    <citation type="journal article" date="2020" name="ISME J.">
        <title>Uncovering the hidden diversity of litter-decomposition mechanisms in mushroom-forming fungi.</title>
        <authorList>
            <person name="Floudas D."/>
            <person name="Bentzer J."/>
            <person name="Ahren D."/>
            <person name="Johansson T."/>
            <person name="Persson P."/>
            <person name="Tunlid A."/>
        </authorList>
    </citation>
    <scope>NUCLEOTIDE SEQUENCE [LARGE SCALE GENOMIC DNA]</scope>
    <source>
        <strain evidence="2 3">CBS 101986</strain>
    </source>
</reference>
<evidence type="ECO:0000256" key="1">
    <source>
        <dbReference type="SAM" id="Phobius"/>
    </source>
</evidence>
<comment type="caution">
    <text evidence="2">The sequence shown here is derived from an EMBL/GenBank/DDBJ whole genome shotgun (WGS) entry which is preliminary data.</text>
</comment>
<keyword evidence="1" id="KW-1133">Transmembrane helix</keyword>
<keyword evidence="3" id="KW-1185">Reference proteome</keyword>
<keyword evidence="1" id="KW-0472">Membrane</keyword>
<gene>
    <name evidence="2" type="ORF">D9619_008663</name>
</gene>
<keyword evidence="1" id="KW-0812">Transmembrane</keyword>
<name>A0A8H5BAL0_9AGAR</name>
<dbReference type="EMBL" id="JAACJJ010000029">
    <property type="protein sequence ID" value="KAF5319695.1"/>
    <property type="molecule type" value="Genomic_DNA"/>
</dbReference>
<dbReference type="Proteomes" id="UP000567179">
    <property type="component" value="Unassembled WGS sequence"/>
</dbReference>
<protein>
    <submittedName>
        <fullName evidence="2">Uncharacterized protein</fullName>
    </submittedName>
</protein>
<proteinExistence type="predicted"/>